<dbReference type="Pfam" id="PF14539">
    <property type="entry name" value="DUF4442"/>
    <property type="match status" value="1"/>
</dbReference>
<dbReference type="AlphaFoldDB" id="A0A2Z3YMC8"/>
<dbReference type="OrthoDB" id="9814774at2"/>
<evidence type="ECO:0000313" key="2">
    <source>
        <dbReference type="EMBL" id="AWT24998.1"/>
    </source>
</evidence>
<dbReference type="Gene3D" id="3.10.129.10">
    <property type="entry name" value="Hotdog Thioesterase"/>
    <property type="match status" value="1"/>
</dbReference>
<gene>
    <name evidence="2" type="ORF">Csp1_01700</name>
</gene>
<organism evidence="2 3">
    <name type="scientific">Corynebacterium provencense</name>
    <dbReference type="NCBI Taxonomy" id="1737425"/>
    <lineage>
        <taxon>Bacteria</taxon>
        <taxon>Bacillati</taxon>
        <taxon>Actinomycetota</taxon>
        <taxon>Actinomycetes</taxon>
        <taxon>Mycobacteriales</taxon>
        <taxon>Corynebacteriaceae</taxon>
        <taxon>Corynebacterium</taxon>
    </lineage>
</organism>
<feature type="region of interest" description="Disordered" evidence="1">
    <location>
        <begin position="173"/>
        <end position="195"/>
    </location>
</feature>
<dbReference type="STRING" id="1737425.GCA_900049755_01266"/>
<reference evidence="3" key="1">
    <citation type="submission" date="2017-11" db="EMBL/GenBank/DDBJ databases">
        <title>Otitis media/interna in a cat caused by the recently described species Corynebacterium provencense.</title>
        <authorList>
            <person name="Kittl S."/>
            <person name="Brodard I."/>
            <person name="Rychener L."/>
            <person name="Jores J."/>
            <person name="Roosje P."/>
            <person name="Gobeli Brawand S."/>
        </authorList>
    </citation>
    <scope>NUCLEOTIDE SEQUENCE [LARGE SCALE GENOMIC DNA]</scope>
    <source>
        <strain evidence="3">17KM38</strain>
    </source>
</reference>
<dbReference type="SUPFAM" id="SSF54637">
    <property type="entry name" value="Thioesterase/thiol ester dehydrase-isomerase"/>
    <property type="match status" value="1"/>
</dbReference>
<accession>A0A2Z3YMC8</accession>
<proteinExistence type="predicted"/>
<dbReference type="InterPro" id="IPR029069">
    <property type="entry name" value="HotDog_dom_sf"/>
</dbReference>
<keyword evidence="3" id="KW-1185">Reference proteome</keyword>
<dbReference type="CDD" id="cd03440">
    <property type="entry name" value="hot_dog"/>
    <property type="match status" value="1"/>
</dbReference>
<evidence type="ECO:0008006" key="4">
    <source>
        <dbReference type="Google" id="ProtNLM"/>
    </source>
</evidence>
<evidence type="ECO:0000256" key="1">
    <source>
        <dbReference type="SAM" id="MobiDB-lite"/>
    </source>
</evidence>
<dbReference type="RefSeq" id="WP_066585458.1">
    <property type="nucleotide sequence ID" value="NZ_CABKVS010000001.1"/>
</dbReference>
<dbReference type="EMBL" id="CP024988">
    <property type="protein sequence ID" value="AWT24998.1"/>
    <property type="molecule type" value="Genomic_DNA"/>
</dbReference>
<sequence>MSRSAPFTVPRALRRPLKRFERTVATRVFSSPRSFERGLALWPPLAGDGVKVRNIADDWSYGEVVLHLSPLTQNMHGAAFGGTLFSMTDFLFGTLVMKRLGRDYEAWTRTGQFQFLSPGRNGARMTAEVSDELCRRILDDIAADGFSNVAFTSVITNPDGTVAGVGQQDLHVRPRKGREAARTPGAPRGVDPTMKAREPEGMTLEHLVTAAAWRAWGPAGTGEHGLLTSVLSAARRIPSPEDQARHVCGEILSRGALTRGQLRELCIPDRLLG</sequence>
<protein>
    <recommendedName>
        <fullName evidence="4">DUF4442 domain-containing protein</fullName>
    </recommendedName>
</protein>
<dbReference type="InterPro" id="IPR027961">
    <property type="entry name" value="DUF4442"/>
</dbReference>
<name>A0A2Z3YMC8_9CORY</name>
<dbReference type="Proteomes" id="UP000247696">
    <property type="component" value="Chromosome"/>
</dbReference>
<evidence type="ECO:0000313" key="3">
    <source>
        <dbReference type="Proteomes" id="UP000247696"/>
    </source>
</evidence>
<dbReference type="KEGG" id="cpre:Csp1_01700"/>